<dbReference type="OrthoDB" id="4218123at2759"/>
<feature type="non-terminal residue" evidence="1">
    <location>
        <position position="1"/>
    </location>
</feature>
<organism evidence="1 2">
    <name type="scientific">Acaulospora morrowiae</name>
    <dbReference type="NCBI Taxonomy" id="94023"/>
    <lineage>
        <taxon>Eukaryota</taxon>
        <taxon>Fungi</taxon>
        <taxon>Fungi incertae sedis</taxon>
        <taxon>Mucoromycota</taxon>
        <taxon>Glomeromycotina</taxon>
        <taxon>Glomeromycetes</taxon>
        <taxon>Diversisporales</taxon>
        <taxon>Acaulosporaceae</taxon>
        <taxon>Acaulospora</taxon>
    </lineage>
</organism>
<protein>
    <submittedName>
        <fullName evidence="1">3929_t:CDS:1</fullName>
    </submittedName>
</protein>
<dbReference type="EMBL" id="CAJVPV010052301">
    <property type="protein sequence ID" value="CAG8780538.1"/>
    <property type="molecule type" value="Genomic_DNA"/>
</dbReference>
<comment type="caution">
    <text evidence="1">The sequence shown here is derived from an EMBL/GenBank/DDBJ whole genome shotgun (WGS) entry which is preliminary data.</text>
</comment>
<proteinExistence type="predicted"/>
<evidence type="ECO:0000313" key="1">
    <source>
        <dbReference type="EMBL" id="CAG8780538.1"/>
    </source>
</evidence>
<evidence type="ECO:0000313" key="2">
    <source>
        <dbReference type="Proteomes" id="UP000789342"/>
    </source>
</evidence>
<gene>
    <name evidence="1" type="ORF">AMORRO_LOCUS17279</name>
</gene>
<name>A0A9N9NWY7_9GLOM</name>
<accession>A0A9N9NWY7</accession>
<dbReference type="AlphaFoldDB" id="A0A9N9NWY7"/>
<reference evidence="1" key="1">
    <citation type="submission" date="2021-06" db="EMBL/GenBank/DDBJ databases">
        <authorList>
            <person name="Kallberg Y."/>
            <person name="Tangrot J."/>
            <person name="Rosling A."/>
        </authorList>
    </citation>
    <scope>NUCLEOTIDE SEQUENCE</scope>
    <source>
        <strain evidence="1">CL551</strain>
    </source>
</reference>
<keyword evidence="2" id="KW-1185">Reference proteome</keyword>
<feature type="non-terminal residue" evidence="1">
    <location>
        <position position="40"/>
    </location>
</feature>
<dbReference type="Proteomes" id="UP000789342">
    <property type="component" value="Unassembled WGS sequence"/>
</dbReference>
<sequence length="40" mass="4776">YMNAKINSLRKFNVEKLTKEAEIYIDDITKMKEIDDNKLV</sequence>